<feature type="transmembrane region" description="Helical" evidence="4">
    <location>
        <begin position="240"/>
        <end position="261"/>
    </location>
</feature>
<name>Q083D5_SHEFN</name>
<dbReference type="EMBL" id="CP000447">
    <property type="protein sequence ID" value="ABI71630.1"/>
    <property type="molecule type" value="Genomic_DNA"/>
</dbReference>
<sequence>MRHMNNNIIYLGWVSFFTDFASSMVTTLVPLYVVYILNEGVDKLGIIIAAASFISYFFRILFGYLSDRFTLVKPLVVSGYLISTLTKPMLALTQGYLGVAIIRGVERVGKAVRSAPKDALISAYSETNDSGKTFGFHKTMDIAGELGGAICIFLILTWFTLDKDSIRLIFAATLIPGLIASAIALFLVKDIPTSIQAKNEKRKAVINQQDMRLLPLIIIYFISLFFILSDQFLIIKVKQAGYSVSIIPLFIIILTLTQTLFSYYSGVITDKIGNHKMLLIAFVFGTLSLLALWQEYLWLCFILLGMFTVMSLNAIRAYISQYAISKAFVYGIFYGGIALTSSLGAIIVGQLWKKFGFETVILFSLSGMIILLLVLAVWIWKKPTYKHEDNAITSLDI</sequence>
<dbReference type="AlphaFoldDB" id="Q083D5"/>
<feature type="transmembrane region" description="Helical" evidence="4">
    <location>
        <begin position="7"/>
        <end position="32"/>
    </location>
</feature>
<evidence type="ECO:0000256" key="3">
    <source>
        <dbReference type="ARBA" id="ARBA00023136"/>
    </source>
</evidence>
<accession>Q083D5</accession>
<feature type="transmembrane region" description="Helical" evidence="4">
    <location>
        <begin position="142"/>
        <end position="161"/>
    </location>
</feature>
<dbReference type="InterPro" id="IPR011701">
    <property type="entry name" value="MFS"/>
</dbReference>
<dbReference type="Gene3D" id="1.20.1250.20">
    <property type="entry name" value="MFS general substrate transporter like domains"/>
    <property type="match status" value="2"/>
</dbReference>
<dbReference type="GeneID" id="41837144"/>
<feature type="transmembrane region" description="Helical" evidence="4">
    <location>
        <begin position="273"/>
        <end position="290"/>
    </location>
</feature>
<dbReference type="Pfam" id="PF07690">
    <property type="entry name" value="MFS_1"/>
    <property type="match status" value="1"/>
</dbReference>
<dbReference type="PROSITE" id="PS50850">
    <property type="entry name" value="MFS"/>
    <property type="match status" value="1"/>
</dbReference>
<dbReference type="KEGG" id="sfr:Sfri_1780"/>
<keyword evidence="7" id="KW-1185">Reference proteome</keyword>
<dbReference type="PANTHER" id="PTHR23518:SF2">
    <property type="entry name" value="MAJOR FACILITATOR SUPERFAMILY TRANSPORTER"/>
    <property type="match status" value="1"/>
</dbReference>
<dbReference type="PANTHER" id="PTHR23518">
    <property type="entry name" value="C-METHYLTRANSFERASE"/>
    <property type="match status" value="1"/>
</dbReference>
<keyword evidence="1 4" id="KW-0812">Transmembrane</keyword>
<dbReference type="eggNOG" id="COG2223">
    <property type="taxonomic scope" value="Bacteria"/>
</dbReference>
<protein>
    <submittedName>
        <fullName evidence="6">Major facilitator superfamily MFS_1</fullName>
    </submittedName>
</protein>
<dbReference type="InterPro" id="IPR020846">
    <property type="entry name" value="MFS_dom"/>
</dbReference>
<proteinExistence type="predicted"/>
<feature type="transmembrane region" description="Helical" evidence="4">
    <location>
        <begin position="44"/>
        <end position="65"/>
    </location>
</feature>
<gene>
    <name evidence="6" type="ordered locus">Sfri_1780</name>
</gene>
<feature type="transmembrane region" description="Helical" evidence="4">
    <location>
        <begin position="360"/>
        <end position="380"/>
    </location>
</feature>
<keyword evidence="2 4" id="KW-1133">Transmembrane helix</keyword>
<dbReference type="OrthoDB" id="9803985at2"/>
<feature type="transmembrane region" description="Helical" evidence="4">
    <location>
        <begin position="327"/>
        <end position="348"/>
    </location>
</feature>
<organism evidence="6 7">
    <name type="scientific">Shewanella frigidimarina (strain NCIMB 400)</name>
    <dbReference type="NCBI Taxonomy" id="318167"/>
    <lineage>
        <taxon>Bacteria</taxon>
        <taxon>Pseudomonadati</taxon>
        <taxon>Pseudomonadota</taxon>
        <taxon>Gammaproteobacteria</taxon>
        <taxon>Alteromonadales</taxon>
        <taxon>Shewanellaceae</taxon>
        <taxon>Shewanella</taxon>
    </lineage>
</organism>
<feature type="transmembrane region" description="Helical" evidence="4">
    <location>
        <begin position="167"/>
        <end position="188"/>
    </location>
</feature>
<dbReference type="InterPro" id="IPR036259">
    <property type="entry name" value="MFS_trans_sf"/>
</dbReference>
<evidence type="ECO:0000313" key="7">
    <source>
        <dbReference type="Proteomes" id="UP000000684"/>
    </source>
</evidence>
<dbReference type="HOGENOM" id="CLU_040020_1_0_6"/>
<dbReference type="CDD" id="cd17370">
    <property type="entry name" value="MFS_MJ1317_like"/>
    <property type="match status" value="1"/>
</dbReference>
<dbReference type="SUPFAM" id="SSF103473">
    <property type="entry name" value="MFS general substrate transporter"/>
    <property type="match status" value="1"/>
</dbReference>
<evidence type="ECO:0000256" key="4">
    <source>
        <dbReference type="SAM" id="Phobius"/>
    </source>
</evidence>
<evidence type="ECO:0000259" key="5">
    <source>
        <dbReference type="PROSITE" id="PS50850"/>
    </source>
</evidence>
<dbReference type="Proteomes" id="UP000000684">
    <property type="component" value="Chromosome"/>
</dbReference>
<dbReference type="RefSeq" id="WP_011637246.1">
    <property type="nucleotide sequence ID" value="NC_008345.1"/>
</dbReference>
<evidence type="ECO:0000256" key="1">
    <source>
        <dbReference type="ARBA" id="ARBA00022692"/>
    </source>
</evidence>
<evidence type="ECO:0000256" key="2">
    <source>
        <dbReference type="ARBA" id="ARBA00022989"/>
    </source>
</evidence>
<feature type="domain" description="Major facilitator superfamily (MFS) profile" evidence="5">
    <location>
        <begin position="7"/>
        <end position="385"/>
    </location>
</feature>
<feature type="transmembrane region" description="Helical" evidence="4">
    <location>
        <begin position="213"/>
        <end position="234"/>
    </location>
</feature>
<evidence type="ECO:0000313" key="6">
    <source>
        <dbReference type="EMBL" id="ABI71630.1"/>
    </source>
</evidence>
<reference evidence="6 7" key="1">
    <citation type="submission" date="2006-08" db="EMBL/GenBank/DDBJ databases">
        <title>Complete sequence of Shewanella frigidimarina NCIMB 400.</title>
        <authorList>
            <consortium name="US DOE Joint Genome Institute"/>
            <person name="Copeland A."/>
            <person name="Lucas S."/>
            <person name="Lapidus A."/>
            <person name="Barry K."/>
            <person name="Detter J.C."/>
            <person name="Glavina del Rio T."/>
            <person name="Hammon N."/>
            <person name="Israni S."/>
            <person name="Dalin E."/>
            <person name="Tice H."/>
            <person name="Pitluck S."/>
            <person name="Fredrickson J.K."/>
            <person name="Kolker E."/>
            <person name="McCuel L.A."/>
            <person name="DiChristina T."/>
            <person name="Nealson K.H."/>
            <person name="Newman D."/>
            <person name="Tiedje J.M."/>
            <person name="Zhou J."/>
            <person name="Romine M.F."/>
            <person name="Culley D.E."/>
            <person name="Serres M."/>
            <person name="Chertkov O."/>
            <person name="Brettin T."/>
            <person name="Bruce D."/>
            <person name="Han C."/>
            <person name="Tapia R."/>
            <person name="Gilna P."/>
            <person name="Schmutz J."/>
            <person name="Larimer F."/>
            <person name="Land M."/>
            <person name="Hauser L."/>
            <person name="Kyrpides N."/>
            <person name="Mikhailova N."/>
            <person name="Richardson P."/>
        </authorList>
    </citation>
    <scope>NUCLEOTIDE SEQUENCE [LARGE SCALE GENOMIC DNA]</scope>
    <source>
        <strain evidence="6 7">NCIMB 400</strain>
    </source>
</reference>
<dbReference type="GO" id="GO:0022857">
    <property type="term" value="F:transmembrane transporter activity"/>
    <property type="evidence" value="ECO:0007669"/>
    <property type="project" value="InterPro"/>
</dbReference>
<feature type="transmembrane region" description="Helical" evidence="4">
    <location>
        <begin position="296"/>
        <end position="315"/>
    </location>
</feature>
<keyword evidence="3 4" id="KW-0472">Membrane</keyword>